<feature type="transmembrane region" description="Helical" evidence="1">
    <location>
        <begin position="40"/>
        <end position="59"/>
    </location>
</feature>
<proteinExistence type="predicted"/>
<evidence type="ECO:0000313" key="3">
    <source>
        <dbReference type="Proteomes" id="UP000238362"/>
    </source>
</evidence>
<protein>
    <recommendedName>
        <fullName evidence="4">DUF3040 family protein</fullName>
    </recommendedName>
</protein>
<organism evidence="2 3">
    <name type="scientific">Prauserella shujinwangii</name>
    <dbReference type="NCBI Taxonomy" id="1453103"/>
    <lineage>
        <taxon>Bacteria</taxon>
        <taxon>Bacillati</taxon>
        <taxon>Actinomycetota</taxon>
        <taxon>Actinomycetes</taxon>
        <taxon>Pseudonocardiales</taxon>
        <taxon>Pseudonocardiaceae</taxon>
        <taxon>Prauserella</taxon>
    </lineage>
</organism>
<dbReference type="InterPro" id="IPR021401">
    <property type="entry name" value="DUF3040"/>
</dbReference>
<reference evidence="2 3" key="1">
    <citation type="submission" date="2018-03" db="EMBL/GenBank/DDBJ databases">
        <title>Genomic Encyclopedia of Type Strains, Phase III (KMG-III): the genomes of soil and plant-associated and newly described type strains.</title>
        <authorList>
            <person name="Whitman W."/>
        </authorList>
    </citation>
    <scope>NUCLEOTIDE SEQUENCE [LARGE SCALE GENOMIC DNA]</scope>
    <source>
        <strain evidence="2 3">CGMCC 4.7125</strain>
    </source>
</reference>
<accession>A0A2T0LQW9</accession>
<dbReference type="AlphaFoldDB" id="A0A2T0LQW9"/>
<keyword evidence="1" id="KW-0812">Transmembrane</keyword>
<dbReference type="Pfam" id="PF11239">
    <property type="entry name" value="DUF3040"/>
    <property type="match status" value="1"/>
</dbReference>
<keyword evidence="1" id="KW-0472">Membrane</keyword>
<keyword evidence="1" id="KW-1133">Transmembrane helix</keyword>
<dbReference type="Proteomes" id="UP000238362">
    <property type="component" value="Unassembled WGS sequence"/>
</dbReference>
<comment type="caution">
    <text evidence="2">The sequence shown here is derived from an EMBL/GenBank/DDBJ whole genome shotgun (WGS) entry which is preliminary data.</text>
</comment>
<sequence>MLSRREQWVLADIERRIRAEDPDIARKFESGLGRRRRRRWPYDAAVLAAFALLVLGLVLALPVTSFVAVVLSVAALGVRAWARRRDRAPDDGPPP</sequence>
<keyword evidence="3" id="KW-1185">Reference proteome</keyword>
<evidence type="ECO:0008006" key="4">
    <source>
        <dbReference type="Google" id="ProtNLM"/>
    </source>
</evidence>
<dbReference type="EMBL" id="PVNH01000008">
    <property type="protein sequence ID" value="PRX45901.1"/>
    <property type="molecule type" value="Genomic_DNA"/>
</dbReference>
<evidence type="ECO:0000313" key="2">
    <source>
        <dbReference type="EMBL" id="PRX45901.1"/>
    </source>
</evidence>
<name>A0A2T0LQW9_9PSEU</name>
<gene>
    <name evidence="2" type="ORF">B0I33_10847</name>
</gene>
<dbReference type="OrthoDB" id="3701256at2"/>
<dbReference type="RefSeq" id="WP_106180246.1">
    <property type="nucleotide sequence ID" value="NZ_PVNH01000008.1"/>
</dbReference>
<evidence type="ECO:0000256" key="1">
    <source>
        <dbReference type="SAM" id="Phobius"/>
    </source>
</evidence>